<dbReference type="InterPro" id="IPR011013">
    <property type="entry name" value="Gal_mutarotase_sf_dom"/>
</dbReference>
<proteinExistence type="predicted"/>
<dbReference type="PANTHER" id="PTHR11122:SF13">
    <property type="entry name" value="GLUCOSE-6-PHOSPHATE 1-EPIMERASE"/>
    <property type="match status" value="1"/>
</dbReference>
<sequence length="297" mass="34248">MRSLLMYELANDELKVSIAKKGAELSSIIDKKTGREYVWTANPQYWNRHAPILFPLVGSVWNGEYHVDGALYKLGQHGFARDREFDFIGIEGNKASFKLSSNDETKALFPFDFVLKVVYELNGKVLRVHWIVENPSDKTLYFQVGGHPGFNYPDFKPEDEIHGYFKMNTNHLNYKLIGSKGCLDVDHSYTFDAGNDGYYPINPHLFDKDALVIENSQVTSITLCDKEKKPYITMKYDAPVTGIWSPTNKNAPFVCIEPWYGRCDRVEFKGDYSQKDWINKLDAHKVFETSYTIEVEY</sequence>
<dbReference type="GO" id="GO:0016853">
    <property type="term" value="F:isomerase activity"/>
    <property type="evidence" value="ECO:0007669"/>
    <property type="project" value="InterPro"/>
</dbReference>
<dbReference type="PANTHER" id="PTHR11122">
    <property type="entry name" value="APOSPORY-ASSOCIATED PROTEIN C-RELATED"/>
    <property type="match status" value="1"/>
</dbReference>
<dbReference type="CDD" id="cd09024">
    <property type="entry name" value="Aldose_epim_lacX"/>
    <property type="match status" value="1"/>
</dbReference>
<evidence type="ECO:0000313" key="2">
    <source>
        <dbReference type="Proteomes" id="UP000001542"/>
    </source>
</evidence>
<organism evidence="1 2">
    <name type="scientific">Trichomonas vaginalis (strain ATCC PRA-98 / G3)</name>
    <dbReference type="NCBI Taxonomy" id="412133"/>
    <lineage>
        <taxon>Eukaryota</taxon>
        <taxon>Metamonada</taxon>
        <taxon>Parabasalia</taxon>
        <taxon>Trichomonadida</taxon>
        <taxon>Trichomonadidae</taxon>
        <taxon>Trichomonas</taxon>
    </lineage>
</organism>
<dbReference type="Proteomes" id="UP000001542">
    <property type="component" value="Unassembled WGS sequence"/>
</dbReference>
<accession>A2G2E9</accession>
<dbReference type="EMBL" id="DS114282">
    <property type="protein sequence ID" value="EAX88667.1"/>
    <property type="molecule type" value="Genomic_DNA"/>
</dbReference>
<dbReference type="RefSeq" id="XP_001301597.1">
    <property type="nucleotide sequence ID" value="XM_001301596.1"/>
</dbReference>
<dbReference type="VEuPathDB" id="TrichDB:TVAGG3_0423300"/>
<dbReference type="GO" id="GO:0005975">
    <property type="term" value="P:carbohydrate metabolic process"/>
    <property type="evidence" value="ECO:0007669"/>
    <property type="project" value="InterPro"/>
</dbReference>
<dbReference type="SUPFAM" id="SSF74650">
    <property type="entry name" value="Galactose mutarotase-like"/>
    <property type="match status" value="1"/>
</dbReference>
<evidence type="ECO:0000313" key="1">
    <source>
        <dbReference type="EMBL" id="EAX88667.1"/>
    </source>
</evidence>
<dbReference type="KEGG" id="tva:4746331"/>
<dbReference type="InterPro" id="IPR014718">
    <property type="entry name" value="GH-type_carb-bd"/>
</dbReference>
<protein>
    <submittedName>
        <fullName evidence="1">Aldose 1-epimerase family protein</fullName>
    </submittedName>
</protein>
<dbReference type="OrthoDB" id="1659429at2759"/>
<dbReference type="SMR" id="A2G2E9"/>
<reference evidence="1" key="2">
    <citation type="journal article" date="2007" name="Science">
        <title>Draft genome sequence of the sexually transmitted pathogen Trichomonas vaginalis.</title>
        <authorList>
            <person name="Carlton J.M."/>
            <person name="Hirt R.P."/>
            <person name="Silva J.C."/>
            <person name="Delcher A.L."/>
            <person name="Schatz M."/>
            <person name="Zhao Q."/>
            <person name="Wortman J.R."/>
            <person name="Bidwell S.L."/>
            <person name="Alsmark U.C.M."/>
            <person name="Besteiro S."/>
            <person name="Sicheritz-Ponten T."/>
            <person name="Noel C.J."/>
            <person name="Dacks J.B."/>
            <person name="Foster P.G."/>
            <person name="Simillion C."/>
            <person name="Van de Peer Y."/>
            <person name="Miranda-Saavedra D."/>
            <person name="Barton G.J."/>
            <person name="Westrop G.D."/>
            <person name="Mueller S."/>
            <person name="Dessi D."/>
            <person name="Fiori P.L."/>
            <person name="Ren Q."/>
            <person name="Paulsen I."/>
            <person name="Zhang H."/>
            <person name="Bastida-Corcuera F.D."/>
            <person name="Simoes-Barbosa A."/>
            <person name="Brown M.T."/>
            <person name="Hayes R.D."/>
            <person name="Mukherjee M."/>
            <person name="Okumura C.Y."/>
            <person name="Schneider R."/>
            <person name="Smith A.J."/>
            <person name="Vanacova S."/>
            <person name="Villalvazo M."/>
            <person name="Haas B.J."/>
            <person name="Pertea M."/>
            <person name="Feldblyum T.V."/>
            <person name="Utterback T.R."/>
            <person name="Shu C.L."/>
            <person name="Osoegawa K."/>
            <person name="de Jong P.J."/>
            <person name="Hrdy I."/>
            <person name="Horvathova L."/>
            <person name="Zubacova Z."/>
            <person name="Dolezal P."/>
            <person name="Malik S.B."/>
            <person name="Logsdon J.M. Jr."/>
            <person name="Henze K."/>
            <person name="Gupta A."/>
            <person name="Wang C.C."/>
            <person name="Dunne R.L."/>
            <person name="Upcroft J.A."/>
            <person name="Upcroft P."/>
            <person name="White O."/>
            <person name="Salzberg S.L."/>
            <person name="Tang P."/>
            <person name="Chiu C.-H."/>
            <person name="Lee Y.-S."/>
            <person name="Embley T.M."/>
            <person name="Coombs G.H."/>
            <person name="Mottram J.C."/>
            <person name="Tachezy J."/>
            <person name="Fraser-Liggett C.M."/>
            <person name="Johnson P.J."/>
        </authorList>
    </citation>
    <scope>NUCLEOTIDE SEQUENCE [LARGE SCALE GENOMIC DNA]</scope>
    <source>
        <strain evidence="1">G3</strain>
    </source>
</reference>
<dbReference type="InterPro" id="IPR008183">
    <property type="entry name" value="Aldose_1/G6P_1-epimerase"/>
</dbReference>
<dbReference type="Gene3D" id="2.70.98.10">
    <property type="match status" value="1"/>
</dbReference>
<gene>
    <name evidence="1" type="ORF">TVAG_202440</name>
</gene>
<dbReference type="InterPro" id="IPR037481">
    <property type="entry name" value="LacX"/>
</dbReference>
<name>A2G2E9_TRIV3</name>
<dbReference type="eggNOG" id="ENOG502SGEI">
    <property type="taxonomic scope" value="Eukaryota"/>
</dbReference>
<dbReference type="GO" id="GO:0030246">
    <property type="term" value="F:carbohydrate binding"/>
    <property type="evidence" value="ECO:0007669"/>
    <property type="project" value="InterPro"/>
</dbReference>
<reference evidence="1" key="1">
    <citation type="submission" date="2006-10" db="EMBL/GenBank/DDBJ databases">
        <authorList>
            <person name="Amadeo P."/>
            <person name="Zhao Q."/>
            <person name="Wortman J."/>
            <person name="Fraser-Liggett C."/>
            <person name="Carlton J."/>
        </authorList>
    </citation>
    <scope>NUCLEOTIDE SEQUENCE</scope>
    <source>
        <strain evidence="1">G3</strain>
    </source>
</reference>
<dbReference type="AlphaFoldDB" id="A2G2E9"/>
<dbReference type="STRING" id="5722.A2G2E9"/>
<dbReference type="VEuPathDB" id="TrichDB:TVAG_202440"/>
<dbReference type="OMA" id="FPYLTIW"/>
<keyword evidence="2" id="KW-1185">Reference proteome</keyword>
<dbReference type="InParanoid" id="A2G2E9"/>
<dbReference type="Pfam" id="PF01263">
    <property type="entry name" value="Aldose_epim"/>
    <property type="match status" value="1"/>
</dbReference>